<name>E4ZUQ0_LEPMJ</name>
<dbReference type="Proteomes" id="UP000002668">
    <property type="component" value="Genome"/>
</dbReference>
<feature type="compositionally biased region" description="Basic and acidic residues" evidence="9">
    <location>
        <begin position="55"/>
        <end position="64"/>
    </location>
</feature>
<dbReference type="GeneID" id="13287711"/>
<feature type="compositionally biased region" description="Polar residues" evidence="9">
    <location>
        <begin position="34"/>
        <end position="47"/>
    </location>
</feature>
<dbReference type="GO" id="GO:0061630">
    <property type="term" value="F:ubiquitin protein ligase activity"/>
    <property type="evidence" value="ECO:0007669"/>
    <property type="project" value="UniProtKB-EC"/>
</dbReference>
<evidence type="ECO:0000259" key="10">
    <source>
        <dbReference type="PROSITE" id="PS51873"/>
    </source>
</evidence>
<evidence type="ECO:0000256" key="5">
    <source>
        <dbReference type="ARBA" id="ARBA00022737"/>
    </source>
</evidence>
<dbReference type="AlphaFoldDB" id="E4ZUQ0"/>
<keyword evidence="12" id="KW-1185">Reference proteome</keyword>
<comment type="catalytic activity">
    <reaction evidence="1">
        <text>[E2 ubiquitin-conjugating enzyme]-S-ubiquitinyl-L-cysteine + [acceptor protein]-L-lysine = [E2 ubiquitin-conjugating enzyme]-L-cysteine + [acceptor protein]-N(6)-ubiquitinyl-L-lysine.</text>
        <dbReference type="EC" id="2.3.2.31"/>
    </reaction>
</comment>
<dbReference type="GO" id="GO:0008270">
    <property type="term" value="F:zinc ion binding"/>
    <property type="evidence" value="ECO:0007669"/>
    <property type="project" value="UniProtKB-KW"/>
</dbReference>
<dbReference type="OrthoDB" id="1431934at2759"/>
<keyword evidence="5" id="KW-0677">Repeat</keyword>
<evidence type="ECO:0000256" key="6">
    <source>
        <dbReference type="ARBA" id="ARBA00022771"/>
    </source>
</evidence>
<sequence>MKSPLPEYSVEDLSEMTMFSPLPNDDEDDELRQQSDSNFSNTNCFQSGGSGQNTEHPHLFETHVPRRCSKGQSPEGINTGSDPSWTSRSSDDNVTYPDLASSLDSPRHSNLDMLQATSPLTLKSQAEIDEEWKLALQLQKEEDYAIEERGRKKQNDYAHENDRRRNAADDARLSFNFAFAPWRASGARQRFSIGFPSPKRTLIPRDTASGLDSSRLGTQANPSNSNNGTLYREFVDTVLNDKTNALLNTLVRQEKEQNQVPTRICVVDGEAYSITSMPTLSACSHDPNYCAECYQRWLTAQLEDSSWHEARCPEHGCNAILTYPEIQQHASQESFELYDKFLTRAALNQDPDFRWCRACESGQVHDGGGVENNIFTCVACGDKVCILHNTWHEDETCREYEYRASEQQQRDRNAQEEASLAAIAQCSKKCPGPGCEYNIEKNDGCDHMTCSNCNYQFCWLCLCDYEKRWCVTVSRTAEGIYGATVQYMLGLGSVSFSPMRSSCRLSSIKSK</sequence>
<keyword evidence="6" id="KW-0863">Zinc-finger</keyword>
<dbReference type="EC" id="2.3.2.31" evidence="2"/>
<keyword evidence="3" id="KW-0808">Transferase</keyword>
<organism evidence="12">
    <name type="scientific">Leptosphaeria maculans (strain JN3 / isolate v23.1.3 / race Av1-4-5-6-7-8)</name>
    <name type="common">Blackleg fungus</name>
    <name type="synonym">Phoma lingam</name>
    <dbReference type="NCBI Taxonomy" id="985895"/>
    <lineage>
        <taxon>Eukaryota</taxon>
        <taxon>Fungi</taxon>
        <taxon>Dikarya</taxon>
        <taxon>Ascomycota</taxon>
        <taxon>Pezizomycotina</taxon>
        <taxon>Dothideomycetes</taxon>
        <taxon>Pleosporomycetidae</taxon>
        <taxon>Pleosporales</taxon>
        <taxon>Pleosporineae</taxon>
        <taxon>Leptosphaeriaceae</taxon>
        <taxon>Plenodomus</taxon>
        <taxon>Plenodomus lingam/Leptosphaeria maculans species complex</taxon>
    </lineage>
</organism>
<dbReference type="InterPro" id="IPR044066">
    <property type="entry name" value="TRIAD_supradom"/>
</dbReference>
<evidence type="ECO:0000256" key="2">
    <source>
        <dbReference type="ARBA" id="ARBA00012251"/>
    </source>
</evidence>
<gene>
    <name evidence="11" type="ORF">LEMA_P115440.1</name>
</gene>
<feature type="domain" description="RING-type" evidence="10">
    <location>
        <begin position="258"/>
        <end position="488"/>
    </location>
</feature>
<dbReference type="SMART" id="SM00647">
    <property type="entry name" value="IBR"/>
    <property type="match status" value="2"/>
</dbReference>
<dbReference type="Gene3D" id="3.30.40.10">
    <property type="entry name" value="Zinc/RING finger domain, C3HC4 (zinc finger)"/>
    <property type="match status" value="1"/>
</dbReference>
<feature type="compositionally biased region" description="Polar residues" evidence="9">
    <location>
        <begin position="70"/>
        <end position="88"/>
    </location>
</feature>
<keyword evidence="8" id="KW-0862">Zinc</keyword>
<evidence type="ECO:0000256" key="4">
    <source>
        <dbReference type="ARBA" id="ARBA00022723"/>
    </source>
</evidence>
<evidence type="ECO:0000256" key="8">
    <source>
        <dbReference type="ARBA" id="ARBA00022833"/>
    </source>
</evidence>
<dbReference type="SUPFAM" id="SSF57850">
    <property type="entry name" value="RING/U-box"/>
    <property type="match status" value="3"/>
</dbReference>
<keyword evidence="4" id="KW-0479">Metal-binding</keyword>
<dbReference type="PROSITE" id="PS51873">
    <property type="entry name" value="TRIAD"/>
    <property type="match status" value="1"/>
</dbReference>
<proteinExistence type="predicted"/>
<dbReference type="HOGENOM" id="CLU_533243_0_0_1"/>
<dbReference type="VEuPathDB" id="FungiDB:LEMA_P115440.1"/>
<protein>
    <recommendedName>
        <fullName evidence="2">RBR-type E3 ubiquitin transferase</fullName>
        <ecNumber evidence="2">2.3.2.31</ecNumber>
    </recommendedName>
</protein>
<dbReference type="Pfam" id="PF01485">
    <property type="entry name" value="IBR"/>
    <property type="match status" value="2"/>
</dbReference>
<dbReference type="PANTHER" id="PTHR11685">
    <property type="entry name" value="RBR FAMILY RING FINGER AND IBR DOMAIN-CONTAINING"/>
    <property type="match status" value="1"/>
</dbReference>
<keyword evidence="7" id="KW-0833">Ubl conjugation pathway</keyword>
<evidence type="ECO:0000256" key="3">
    <source>
        <dbReference type="ARBA" id="ARBA00022679"/>
    </source>
</evidence>
<dbReference type="CDD" id="cd20336">
    <property type="entry name" value="Rcat_RBR"/>
    <property type="match status" value="1"/>
</dbReference>
<dbReference type="Gene3D" id="1.20.120.1750">
    <property type="match status" value="1"/>
</dbReference>
<accession>E4ZUQ0</accession>
<feature type="region of interest" description="Disordered" evidence="9">
    <location>
        <begin position="202"/>
        <end position="227"/>
    </location>
</feature>
<dbReference type="InParanoid" id="E4ZUQ0"/>
<dbReference type="EMBL" id="FP929126">
    <property type="protein sequence ID" value="CBX95129.1"/>
    <property type="molecule type" value="Genomic_DNA"/>
</dbReference>
<reference evidence="12" key="1">
    <citation type="journal article" date="2011" name="Nat. Commun.">
        <title>Effector diversification within compartments of the Leptosphaeria maculans genome affected by Repeat-Induced Point mutations.</title>
        <authorList>
            <person name="Rouxel T."/>
            <person name="Grandaubert J."/>
            <person name="Hane J.K."/>
            <person name="Hoede C."/>
            <person name="van de Wouw A.P."/>
            <person name="Couloux A."/>
            <person name="Dominguez V."/>
            <person name="Anthouard V."/>
            <person name="Bally P."/>
            <person name="Bourras S."/>
            <person name="Cozijnsen A.J."/>
            <person name="Ciuffetti L.M."/>
            <person name="Degrave A."/>
            <person name="Dilmaghani A."/>
            <person name="Duret L."/>
            <person name="Fudal I."/>
            <person name="Goodwin S.B."/>
            <person name="Gout L."/>
            <person name="Glaser N."/>
            <person name="Linglin J."/>
            <person name="Kema G.H.J."/>
            <person name="Lapalu N."/>
            <person name="Lawrence C.B."/>
            <person name="May K."/>
            <person name="Meyer M."/>
            <person name="Ollivier B."/>
            <person name="Poulain J."/>
            <person name="Schoch C.L."/>
            <person name="Simon A."/>
            <person name="Spatafora J.W."/>
            <person name="Stachowiak A."/>
            <person name="Turgeon B.G."/>
            <person name="Tyler B.M."/>
            <person name="Vincent D."/>
            <person name="Weissenbach J."/>
            <person name="Amselem J."/>
            <person name="Quesneville H."/>
            <person name="Oliver R.P."/>
            <person name="Wincker P."/>
            <person name="Balesdent M.-H."/>
            <person name="Howlett B.J."/>
        </authorList>
    </citation>
    <scope>NUCLEOTIDE SEQUENCE [LARGE SCALE GENOMIC DNA]</scope>
    <source>
        <strain evidence="12">JN3 / isolate v23.1.3 / race Av1-4-5-6-7-8</strain>
    </source>
</reference>
<evidence type="ECO:0000313" key="11">
    <source>
        <dbReference type="EMBL" id="CBX95129.1"/>
    </source>
</evidence>
<evidence type="ECO:0000256" key="9">
    <source>
        <dbReference type="SAM" id="MobiDB-lite"/>
    </source>
</evidence>
<evidence type="ECO:0000313" key="12">
    <source>
        <dbReference type="Proteomes" id="UP000002668"/>
    </source>
</evidence>
<dbReference type="GO" id="GO:0016567">
    <property type="term" value="P:protein ubiquitination"/>
    <property type="evidence" value="ECO:0007669"/>
    <property type="project" value="InterPro"/>
</dbReference>
<evidence type="ECO:0000256" key="1">
    <source>
        <dbReference type="ARBA" id="ARBA00001798"/>
    </source>
</evidence>
<dbReference type="InterPro" id="IPR031127">
    <property type="entry name" value="E3_UB_ligase_RBR"/>
</dbReference>
<dbReference type="eggNOG" id="KOG1815">
    <property type="taxonomic scope" value="Eukaryota"/>
</dbReference>
<dbReference type="InterPro" id="IPR002867">
    <property type="entry name" value="IBR_dom"/>
</dbReference>
<feature type="compositionally biased region" description="Polar residues" evidence="9">
    <location>
        <begin position="210"/>
        <end position="227"/>
    </location>
</feature>
<evidence type="ECO:0000256" key="7">
    <source>
        <dbReference type="ARBA" id="ARBA00022786"/>
    </source>
</evidence>
<dbReference type="STRING" id="985895.E4ZUQ0"/>
<feature type="region of interest" description="Disordered" evidence="9">
    <location>
        <begin position="1"/>
        <end position="110"/>
    </location>
</feature>
<dbReference type="InterPro" id="IPR013083">
    <property type="entry name" value="Znf_RING/FYVE/PHD"/>
</dbReference>